<feature type="transmembrane region" description="Helical" evidence="1">
    <location>
        <begin position="61"/>
        <end position="93"/>
    </location>
</feature>
<sequence length="113" mass="11645">MVAGIVVTSVGDKFVITHPLGRTQPGWIAVILGVPALFLAGRAHFEYAVFRRVSRDRPIGLLMLAALAPAMLLVPPLMAALAAAAVLTAIAVADTTCARRRPSAPPSPPGGPS</sequence>
<proteinExistence type="predicted"/>
<gene>
    <name evidence="2" type="ORF">DKT69_25355</name>
</gene>
<organism evidence="2 3">
    <name type="scientific">Micromonospora sicca</name>
    <dbReference type="NCBI Taxonomy" id="2202420"/>
    <lineage>
        <taxon>Bacteria</taxon>
        <taxon>Bacillati</taxon>
        <taxon>Actinomycetota</taxon>
        <taxon>Actinomycetes</taxon>
        <taxon>Micromonosporales</taxon>
        <taxon>Micromonosporaceae</taxon>
        <taxon>Micromonospora</taxon>
    </lineage>
</organism>
<protein>
    <recommendedName>
        <fullName evidence="4">Low temperature requirement protein A</fullName>
    </recommendedName>
</protein>
<evidence type="ECO:0000313" key="2">
    <source>
        <dbReference type="EMBL" id="PWR11993.1"/>
    </source>
</evidence>
<keyword evidence="1" id="KW-0812">Transmembrane</keyword>
<dbReference type="AlphaFoldDB" id="A0A317DGU2"/>
<keyword evidence="1" id="KW-1133">Transmembrane helix</keyword>
<evidence type="ECO:0000256" key="1">
    <source>
        <dbReference type="SAM" id="Phobius"/>
    </source>
</evidence>
<comment type="caution">
    <text evidence="2">The sequence shown here is derived from an EMBL/GenBank/DDBJ whole genome shotgun (WGS) entry which is preliminary data.</text>
</comment>
<dbReference type="Proteomes" id="UP000246050">
    <property type="component" value="Unassembled WGS sequence"/>
</dbReference>
<dbReference type="EMBL" id="QGKS01000302">
    <property type="protein sequence ID" value="PWR11993.1"/>
    <property type="molecule type" value="Genomic_DNA"/>
</dbReference>
<accession>A0A317DGU2</accession>
<reference evidence="2 3" key="1">
    <citation type="submission" date="2018-05" db="EMBL/GenBank/DDBJ databases">
        <title>Micromonosporas from Atacama Desert.</title>
        <authorList>
            <person name="Carro L."/>
            <person name="Golinska P."/>
            <person name="Klenk H.-P."/>
            <person name="Goodfellow M."/>
        </authorList>
    </citation>
    <scope>NUCLEOTIDE SEQUENCE [LARGE SCALE GENOMIC DNA]</scope>
    <source>
        <strain evidence="2 3">4G51</strain>
    </source>
</reference>
<dbReference type="InterPro" id="IPR010640">
    <property type="entry name" value="Low_temperature_requirement_A"/>
</dbReference>
<feature type="transmembrane region" description="Helical" evidence="1">
    <location>
        <begin position="27"/>
        <end position="49"/>
    </location>
</feature>
<dbReference type="RefSeq" id="WP_109804014.1">
    <property type="nucleotide sequence ID" value="NZ_QGKS01000302.1"/>
</dbReference>
<evidence type="ECO:0000313" key="3">
    <source>
        <dbReference type="Proteomes" id="UP000246050"/>
    </source>
</evidence>
<name>A0A317DGU2_9ACTN</name>
<dbReference type="Pfam" id="PF06772">
    <property type="entry name" value="LtrA"/>
    <property type="match status" value="1"/>
</dbReference>
<dbReference type="OrthoDB" id="3405799at2"/>
<evidence type="ECO:0008006" key="4">
    <source>
        <dbReference type="Google" id="ProtNLM"/>
    </source>
</evidence>
<keyword evidence="1" id="KW-0472">Membrane</keyword>